<dbReference type="AlphaFoldDB" id="A0A7G1KXA8"/>
<keyword evidence="1" id="KW-0614">Plasmid</keyword>
<proteinExistence type="predicted"/>
<reference evidence="1 2" key="1">
    <citation type="submission" date="2020-08" db="EMBL/GenBank/DDBJ databases">
        <title>Genome Sequencing of Nocardia wallacei strain FMUON74 and assembly.</title>
        <authorList>
            <person name="Toyokawa M."/>
            <person name="Uesaka K."/>
        </authorList>
    </citation>
    <scope>NUCLEOTIDE SEQUENCE [LARGE SCALE GENOMIC DNA]</scope>
    <source>
        <strain evidence="1 2">FMUON74</strain>
        <plasmid evidence="1 2">pFMUON74</plasmid>
    </source>
</reference>
<geneLocation type="plasmid" evidence="1 2">
    <name>pFMUON74</name>
</geneLocation>
<accession>A0A7G1KXA8</accession>
<organism evidence="1 2">
    <name type="scientific">Nocardia wallacei</name>
    <dbReference type="NCBI Taxonomy" id="480035"/>
    <lineage>
        <taxon>Bacteria</taxon>
        <taxon>Bacillati</taxon>
        <taxon>Actinomycetota</taxon>
        <taxon>Actinomycetes</taxon>
        <taxon>Mycobacteriales</taxon>
        <taxon>Nocardiaceae</taxon>
        <taxon>Nocardia</taxon>
    </lineage>
</organism>
<dbReference type="KEGG" id="nwl:NWFMUON74_72230"/>
<dbReference type="EMBL" id="AP023397">
    <property type="protein sequence ID" value="BCK59451.1"/>
    <property type="molecule type" value="Genomic_DNA"/>
</dbReference>
<protein>
    <submittedName>
        <fullName evidence="1">Uncharacterized protein</fullName>
    </submittedName>
</protein>
<sequence length="54" mass="6201">MRKINRECFECGATTTAGDLFCADHLLKWHPRADDLGLGPTHIQPHPRPIYRPF</sequence>
<name>A0A7G1KXA8_9NOCA</name>
<keyword evidence="2" id="KW-1185">Reference proteome</keyword>
<dbReference type="Proteomes" id="UP000516173">
    <property type="component" value="Plasmid pFMUON74"/>
</dbReference>
<evidence type="ECO:0000313" key="1">
    <source>
        <dbReference type="EMBL" id="BCK59451.1"/>
    </source>
</evidence>
<gene>
    <name evidence="1" type="ORF">NWFMUON74_72230</name>
</gene>
<dbReference type="RefSeq" id="WP_187689657.1">
    <property type="nucleotide sequence ID" value="NZ_AP023397.1"/>
</dbReference>
<evidence type="ECO:0000313" key="2">
    <source>
        <dbReference type="Proteomes" id="UP000516173"/>
    </source>
</evidence>
<dbReference type="GeneID" id="80351588"/>